<keyword evidence="2" id="KW-1185">Reference proteome</keyword>
<evidence type="ECO:0000313" key="1">
    <source>
        <dbReference type="EMBL" id="CAG8582853.1"/>
    </source>
</evidence>
<accession>A0ACA9MCK4</accession>
<reference evidence="1" key="1">
    <citation type="submission" date="2021-06" db="EMBL/GenBank/DDBJ databases">
        <authorList>
            <person name="Kallberg Y."/>
            <person name="Tangrot J."/>
            <person name="Rosling A."/>
        </authorList>
    </citation>
    <scope>NUCLEOTIDE SEQUENCE</scope>
    <source>
        <strain evidence="1">MA461A</strain>
    </source>
</reference>
<feature type="non-terminal residue" evidence="1">
    <location>
        <position position="1"/>
    </location>
</feature>
<proteinExistence type="predicted"/>
<organism evidence="1 2">
    <name type="scientific">Racocetra persica</name>
    <dbReference type="NCBI Taxonomy" id="160502"/>
    <lineage>
        <taxon>Eukaryota</taxon>
        <taxon>Fungi</taxon>
        <taxon>Fungi incertae sedis</taxon>
        <taxon>Mucoromycota</taxon>
        <taxon>Glomeromycotina</taxon>
        <taxon>Glomeromycetes</taxon>
        <taxon>Diversisporales</taxon>
        <taxon>Gigasporaceae</taxon>
        <taxon>Racocetra</taxon>
    </lineage>
</organism>
<sequence length="59" mass="7066">PSLSNLQEMVDIKQAASDRFPNVEYSRAHDVEEIWVENFELVFFYIIKAKYQSRNWPDT</sequence>
<gene>
    <name evidence="1" type="ORF">RPERSI_LOCUS5221</name>
</gene>
<name>A0ACA9MCK4_9GLOM</name>
<evidence type="ECO:0000313" key="2">
    <source>
        <dbReference type="Proteomes" id="UP000789920"/>
    </source>
</evidence>
<comment type="caution">
    <text evidence="1">The sequence shown here is derived from an EMBL/GenBank/DDBJ whole genome shotgun (WGS) entry which is preliminary data.</text>
</comment>
<dbReference type="EMBL" id="CAJVQC010007698">
    <property type="protein sequence ID" value="CAG8582853.1"/>
    <property type="molecule type" value="Genomic_DNA"/>
</dbReference>
<dbReference type="Proteomes" id="UP000789920">
    <property type="component" value="Unassembled WGS sequence"/>
</dbReference>
<protein>
    <submittedName>
        <fullName evidence="1">33829_t:CDS:1</fullName>
    </submittedName>
</protein>